<sequence length="114" mass="12788">MTRLGYHKLASAKTLLWARLAEHQRRARHIKTDLDEPLDPDFSEQAAQMEDDEALEAQQKMVRRQIAALRAAITRIDNGRYGLCVNCGEPIAEARLNAIPEATLCIACAEQSSR</sequence>
<dbReference type="InterPro" id="IPR048487">
    <property type="entry name" value="DksA-like_N"/>
</dbReference>
<dbReference type="PANTHER" id="PTHR33823:SF4">
    <property type="entry name" value="GENERAL STRESS PROTEIN 16O"/>
    <property type="match status" value="1"/>
</dbReference>
<organism evidence="7 8">
    <name type="scientific">Sphingorhabdus arenilitoris</name>
    <dbReference type="NCBI Taxonomy" id="1490041"/>
    <lineage>
        <taxon>Bacteria</taxon>
        <taxon>Pseudomonadati</taxon>
        <taxon>Pseudomonadota</taxon>
        <taxon>Alphaproteobacteria</taxon>
        <taxon>Sphingomonadales</taxon>
        <taxon>Sphingomonadaceae</taxon>
        <taxon>Sphingorhabdus</taxon>
    </lineage>
</organism>
<evidence type="ECO:0000313" key="8">
    <source>
        <dbReference type="Proteomes" id="UP001595887"/>
    </source>
</evidence>
<evidence type="ECO:0000256" key="4">
    <source>
        <dbReference type="PROSITE-ProRule" id="PRU00510"/>
    </source>
</evidence>
<feature type="domain" description="DnaK suppressor protein-like N-terminal" evidence="6">
    <location>
        <begin position="14"/>
        <end position="76"/>
    </location>
</feature>
<dbReference type="Proteomes" id="UP001595887">
    <property type="component" value="Unassembled WGS sequence"/>
</dbReference>
<dbReference type="SUPFAM" id="SSF57716">
    <property type="entry name" value="Glucocorticoid receptor-like (DNA-binding domain)"/>
    <property type="match status" value="1"/>
</dbReference>
<keyword evidence="2" id="KW-0863">Zinc-finger</keyword>
<accession>A0ABV8RFX0</accession>
<evidence type="ECO:0000259" key="5">
    <source>
        <dbReference type="Pfam" id="PF01258"/>
    </source>
</evidence>
<keyword evidence="3" id="KW-0862">Zinc</keyword>
<dbReference type="Gene3D" id="1.20.120.910">
    <property type="entry name" value="DksA, coiled-coil domain"/>
    <property type="match status" value="1"/>
</dbReference>
<keyword evidence="8" id="KW-1185">Reference proteome</keyword>
<dbReference type="Pfam" id="PF21173">
    <property type="entry name" value="DksA-like_N"/>
    <property type="match status" value="1"/>
</dbReference>
<proteinExistence type="predicted"/>
<evidence type="ECO:0000256" key="2">
    <source>
        <dbReference type="ARBA" id="ARBA00022771"/>
    </source>
</evidence>
<feature type="domain" description="Zinc finger DksA/TraR C4-type" evidence="5">
    <location>
        <begin position="79"/>
        <end position="112"/>
    </location>
</feature>
<dbReference type="PROSITE" id="PS51128">
    <property type="entry name" value="ZF_DKSA_2"/>
    <property type="match status" value="1"/>
</dbReference>
<dbReference type="Pfam" id="PF01258">
    <property type="entry name" value="zf-dskA_traR"/>
    <property type="match status" value="1"/>
</dbReference>
<dbReference type="InterPro" id="IPR000962">
    <property type="entry name" value="Znf_DskA_TraR"/>
</dbReference>
<evidence type="ECO:0000256" key="1">
    <source>
        <dbReference type="ARBA" id="ARBA00022723"/>
    </source>
</evidence>
<dbReference type="PANTHER" id="PTHR33823">
    <property type="entry name" value="RNA POLYMERASE-BINDING TRANSCRIPTION FACTOR DKSA-RELATED"/>
    <property type="match status" value="1"/>
</dbReference>
<reference evidence="8" key="1">
    <citation type="journal article" date="2019" name="Int. J. Syst. Evol. Microbiol.">
        <title>The Global Catalogue of Microorganisms (GCM) 10K type strain sequencing project: providing services to taxonomists for standard genome sequencing and annotation.</title>
        <authorList>
            <consortium name="The Broad Institute Genomics Platform"/>
            <consortium name="The Broad Institute Genome Sequencing Center for Infectious Disease"/>
            <person name="Wu L."/>
            <person name="Ma J."/>
        </authorList>
    </citation>
    <scope>NUCLEOTIDE SEQUENCE [LARGE SCALE GENOMIC DNA]</scope>
    <source>
        <strain evidence="8">CECT 8531</strain>
    </source>
</reference>
<evidence type="ECO:0000256" key="3">
    <source>
        <dbReference type="ARBA" id="ARBA00022833"/>
    </source>
</evidence>
<comment type="caution">
    <text evidence="7">The sequence shown here is derived from an EMBL/GenBank/DDBJ whole genome shotgun (WGS) entry which is preliminary data.</text>
</comment>
<gene>
    <name evidence="7" type="ORF">ACFOWX_04080</name>
</gene>
<protein>
    <submittedName>
        <fullName evidence="7">TraR/DksA family transcriptional regulator</fullName>
    </submittedName>
</protein>
<keyword evidence="1" id="KW-0479">Metal-binding</keyword>
<name>A0ABV8RFX0_9SPHN</name>
<feature type="zinc finger region" description="dksA C4-type" evidence="4">
    <location>
        <begin position="84"/>
        <end position="108"/>
    </location>
</feature>
<evidence type="ECO:0000259" key="6">
    <source>
        <dbReference type="Pfam" id="PF21173"/>
    </source>
</evidence>
<dbReference type="EMBL" id="JBHSDH010000012">
    <property type="protein sequence ID" value="MFC4291589.1"/>
    <property type="molecule type" value="Genomic_DNA"/>
</dbReference>
<dbReference type="RefSeq" id="WP_381421566.1">
    <property type="nucleotide sequence ID" value="NZ_JBHSDH010000012.1"/>
</dbReference>
<evidence type="ECO:0000313" key="7">
    <source>
        <dbReference type="EMBL" id="MFC4291589.1"/>
    </source>
</evidence>